<evidence type="ECO:0000256" key="2">
    <source>
        <dbReference type="ARBA" id="ARBA00022679"/>
    </source>
</evidence>
<evidence type="ECO:0000313" key="5">
    <source>
        <dbReference type="Proteomes" id="UP001596254"/>
    </source>
</evidence>
<dbReference type="RefSeq" id="WP_125693459.1">
    <property type="nucleotide sequence ID" value="NZ_JBHSSK010000004.1"/>
</dbReference>
<dbReference type="PANTHER" id="PTHR12526:SF629">
    <property type="entry name" value="TEICHURONIC ACID BIOSYNTHESIS GLYCOSYLTRANSFERASE TUAH-RELATED"/>
    <property type="match status" value="1"/>
</dbReference>
<evidence type="ECO:0000259" key="3">
    <source>
        <dbReference type="Pfam" id="PF00534"/>
    </source>
</evidence>
<feature type="domain" description="Glycosyl transferase family 1" evidence="3">
    <location>
        <begin position="315"/>
        <end position="474"/>
    </location>
</feature>
<proteinExistence type="predicted"/>
<dbReference type="InterPro" id="IPR001296">
    <property type="entry name" value="Glyco_trans_1"/>
</dbReference>
<name>A0ABW1SPK4_9LACO</name>
<dbReference type="EC" id="2.4.-.-" evidence="4"/>
<keyword evidence="1 4" id="KW-0328">Glycosyltransferase</keyword>
<sequence>MNYFVDADLGETITGIEQAEFNRLELFKKAHIPAKIIYMHHNPKIHIFLKKFKVQDNAFTMYDYFQKSINVTNQAPFDWPSYWQDTCKYSLQYSSDYPDIRVLDENGKVIIYAGFLDNTYTKLNYLNRFDKDHNKIQTDLYDSRGFLSCSNFLAENGLVNSSVYYDPTGKVQIIRQNLTSEKNTYVRNITLTDYNGQQYYFATDEELETFFLNEINQKGDIFYSDRSENFGKSFDMTNSELKIIAVLHNTHVRKGQDVVTGTMKRGVYDYVLTHPQHLAGIICSTEQQKKDLLKRFDDLPPVTVIPVGCAIHHNVKTKKRNLHRIICMARYSPQKQLMHQVKAVEKLIPEFPDIELNLFGSGSSEGQLKAYISEHNLEKNILLRGFKKNLNEEYAKGSLFLQTSIEEGFSLSTIEALSYSVPVIGYDINYGPSEMIVDGKNGFLVPANDQEMLYKKMRTYLKNTKLQKKFMKNCRPSIQKFAPEKVQKKWMKLNKSLIS</sequence>
<comment type="caution">
    <text evidence="4">The sequence shown here is derived from an EMBL/GenBank/DDBJ whole genome shotgun (WGS) entry which is preliminary data.</text>
</comment>
<dbReference type="Pfam" id="PF00534">
    <property type="entry name" value="Glycos_transf_1"/>
    <property type="match status" value="1"/>
</dbReference>
<accession>A0ABW1SPK4</accession>
<dbReference type="PANTHER" id="PTHR12526">
    <property type="entry name" value="GLYCOSYLTRANSFERASE"/>
    <property type="match status" value="1"/>
</dbReference>
<organism evidence="4 5">
    <name type="scientific">Levilactobacillus tongjiangensis</name>
    <dbReference type="NCBI Taxonomy" id="2486023"/>
    <lineage>
        <taxon>Bacteria</taxon>
        <taxon>Bacillati</taxon>
        <taxon>Bacillota</taxon>
        <taxon>Bacilli</taxon>
        <taxon>Lactobacillales</taxon>
        <taxon>Lactobacillaceae</taxon>
        <taxon>Levilactobacillus</taxon>
    </lineage>
</organism>
<evidence type="ECO:0000313" key="4">
    <source>
        <dbReference type="EMBL" id="MFC6206067.1"/>
    </source>
</evidence>
<keyword evidence="5" id="KW-1185">Reference proteome</keyword>
<dbReference type="GO" id="GO:0016757">
    <property type="term" value="F:glycosyltransferase activity"/>
    <property type="evidence" value="ECO:0007669"/>
    <property type="project" value="UniProtKB-KW"/>
</dbReference>
<protein>
    <submittedName>
        <fullName evidence="4">Glycosyltransferase</fullName>
        <ecNumber evidence="4">2.4.-.-</ecNumber>
    </submittedName>
</protein>
<reference evidence="5" key="1">
    <citation type="journal article" date="2019" name="Int. J. Syst. Evol. Microbiol.">
        <title>The Global Catalogue of Microorganisms (GCM) 10K type strain sequencing project: providing services to taxonomists for standard genome sequencing and annotation.</title>
        <authorList>
            <consortium name="The Broad Institute Genomics Platform"/>
            <consortium name="The Broad Institute Genome Sequencing Center for Infectious Disease"/>
            <person name="Wu L."/>
            <person name="Ma J."/>
        </authorList>
    </citation>
    <scope>NUCLEOTIDE SEQUENCE [LARGE SCALE GENOMIC DNA]</scope>
    <source>
        <strain evidence="5">CCM 8905</strain>
    </source>
</reference>
<dbReference type="EMBL" id="JBHSSK010000004">
    <property type="protein sequence ID" value="MFC6206067.1"/>
    <property type="molecule type" value="Genomic_DNA"/>
</dbReference>
<dbReference type="SUPFAM" id="SSF53756">
    <property type="entry name" value="UDP-Glycosyltransferase/glycogen phosphorylase"/>
    <property type="match status" value="1"/>
</dbReference>
<gene>
    <name evidence="4" type="ORF">ACFP1G_00980</name>
</gene>
<keyword evidence="2 4" id="KW-0808">Transferase</keyword>
<dbReference type="Gene3D" id="3.40.50.2000">
    <property type="entry name" value="Glycogen Phosphorylase B"/>
    <property type="match status" value="3"/>
</dbReference>
<dbReference type="Proteomes" id="UP001596254">
    <property type="component" value="Unassembled WGS sequence"/>
</dbReference>
<evidence type="ECO:0000256" key="1">
    <source>
        <dbReference type="ARBA" id="ARBA00022676"/>
    </source>
</evidence>